<comment type="caution">
    <text evidence="1">The sequence shown here is derived from an EMBL/GenBank/DDBJ whole genome shotgun (WGS) entry which is preliminary data.</text>
</comment>
<name>A0A2N5U1C0_9BASI</name>
<gene>
    <name evidence="1" type="ORF">PCANC_17128</name>
</gene>
<proteinExistence type="predicted"/>
<evidence type="ECO:0000313" key="2">
    <source>
        <dbReference type="Proteomes" id="UP000235388"/>
    </source>
</evidence>
<organism evidence="1 2">
    <name type="scientific">Puccinia coronata f. sp. avenae</name>
    <dbReference type="NCBI Taxonomy" id="200324"/>
    <lineage>
        <taxon>Eukaryota</taxon>
        <taxon>Fungi</taxon>
        <taxon>Dikarya</taxon>
        <taxon>Basidiomycota</taxon>
        <taxon>Pucciniomycotina</taxon>
        <taxon>Pucciniomycetes</taxon>
        <taxon>Pucciniales</taxon>
        <taxon>Pucciniaceae</taxon>
        <taxon>Puccinia</taxon>
    </lineage>
</organism>
<dbReference type="EMBL" id="PGCJ01000346">
    <property type="protein sequence ID" value="PLW31529.1"/>
    <property type="molecule type" value="Genomic_DNA"/>
</dbReference>
<reference evidence="1 2" key="1">
    <citation type="submission" date="2017-11" db="EMBL/GenBank/DDBJ databases">
        <title>De novo assembly and phasing of dikaryotic genomes from two isolates of Puccinia coronata f. sp. avenae, the causal agent of oat crown rust.</title>
        <authorList>
            <person name="Miller M.E."/>
            <person name="Zhang Y."/>
            <person name="Omidvar V."/>
            <person name="Sperschneider J."/>
            <person name="Schwessinger B."/>
            <person name="Raley C."/>
            <person name="Palmer J.M."/>
            <person name="Garnica D."/>
            <person name="Upadhyaya N."/>
            <person name="Rathjen J."/>
            <person name="Taylor J.M."/>
            <person name="Park R.F."/>
            <person name="Dodds P.N."/>
            <person name="Hirsch C.D."/>
            <person name="Kianian S.F."/>
            <person name="Figueroa M."/>
        </authorList>
    </citation>
    <scope>NUCLEOTIDE SEQUENCE [LARGE SCALE GENOMIC DNA]</scope>
    <source>
        <strain evidence="1">12NC29</strain>
    </source>
</reference>
<dbReference type="Proteomes" id="UP000235388">
    <property type="component" value="Unassembled WGS sequence"/>
</dbReference>
<accession>A0A2N5U1C0</accession>
<keyword evidence="2" id="KW-1185">Reference proteome</keyword>
<protein>
    <submittedName>
        <fullName evidence="1">Uncharacterized protein</fullName>
    </submittedName>
</protein>
<evidence type="ECO:0000313" key="1">
    <source>
        <dbReference type="EMBL" id="PLW31529.1"/>
    </source>
</evidence>
<dbReference type="AlphaFoldDB" id="A0A2N5U1C0"/>
<sequence length="129" mass="14849">MRPESLLSLWLISIPVRSHLLPKNVARKSGAPLRVREILNETPKVEIESKHETFTTGMKNIRLEDKEVESQSQAGELTSSISHHQMSNLDQLSYLDTSEFKNERKIKYLENDAKVLSGIHNEIMHKQED</sequence>